<protein>
    <recommendedName>
        <fullName evidence="1">CxC5 like cysteine cluster associated with KDZ domain-containing protein</fullName>
    </recommendedName>
</protein>
<evidence type="ECO:0000313" key="2">
    <source>
        <dbReference type="EMBL" id="KAF6743978.1"/>
    </source>
</evidence>
<organism evidence="2 3">
    <name type="scientific">Ephemerocybe angulata</name>
    <dbReference type="NCBI Taxonomy" id="980116"/>
    <lineage>
        <taxon>Eukaryota</taxon>
        <taxon>Fungi</taxon>
        <taxon>Dikarya</taxon>
        <taxon>Basidiomycota</taxon>
        <taxon>Agaricomycotina</taxon>
        <taxon>Agaricomycetes</taxon>
        <taxon>Agaricomycetidae</taxon>
        <taxon>Agaricales</taxon>
        <taxon>Agaricineae</taxon>
        <taxon>Psathyrellaceae</taxon>
        <taxon>Ephemerocybe</taxon>
    </lineage>
</organism>
<dbReference type="EMBL" id="JACGCI010000131">
    <property type="protein sequence ID" value="KAF6743978.1"/>
    <property type="molecule type" value="Genomic_DNA"/>
</dbReference>
<reference evidence="2 3" key="1">
    <citation type="submission" date="2020-07" db="EMBL/GenBank/DDBJ databases">
        <title>Comparative genomics of pyrophilous fungi reveals a link between fire events and developmental genes.</title>
        <authorList>
            <consortium name="DOE Joint Genome Institute"/>
            <person name="Steindorff A.S."/>
            <person name="Carver A."/>
            <person name="Calhoun S."/>
            <person name="Stillman K."/>
            <person name="Liu H."/>
            <person name="Lipzen A."/>
            <person name="Pangilinan J."/>
            <person name="Labutti K."/>
            <person name="Bruns T.D."/>
            <person name="Grigoriev I.V."/>
        </authorList>
    </citation>
    <scope>NUCLEOTIDE SEQUENCE [LARGE SCALE GENOMIC DNA]</scope>
    <source>
        <strain evidence="2 3">CBS 144469</strain>
    </source>
</reference>
<accession>A0A8H6HDQ7</accession>
<evidence type="ECO:0000259" key="1">
    <source>
        <dbReference type="Pfam" id="PF18718"/>
    </source>
</evidence>
<dbReference type="Pfam" id="PF18718">
    <property type="entry name" value="CxC5"/>
    <property type="match status" value="1"/>
</dbReference>
<proteinExistence type="predicted"/>
<comment type="caution">
    <text evidence="2">The sequence shown here is derived from an EMBL/GenBank/DDBJ whole genome shotgun (WGS) entry which is preliminary data.</text>
</comment>
<feature type="domain" description="CxC5 like cysteine cluster associated with KDZ" evidence="1">
    <location>
        <begin position="20"/>
        <end position="142"/>
    </location>
</feature>
<dbReference type="Proteomes" id="UP000521943">
    <property type="component" value="Unassembled WGS sequence"/>
</dbReference>
<dbReference type="InterPro" id="IPR041539">
    <property type="entry name" value="CxC5"/>
</dbReference>
<dbReference type="AlphaFoldDB" id="A0A8H6HDQ7"/>
<dbReference type="OrthoDB" id="2527272at2759"/>
<sequence>MAGHFGKTLVVGIEPRTIEPLHLLCPQSYQCEITSCSARALAQEQPYCDITKVTVLKGSDIRTFGFVLTGKCDGCETTYHADHDRVKNEETDEYDRRHLNGARYLKIGRELWADRTFSNSILCATYSFYSSTSAFMDFWNKSVGHGAGVKISHRQVWHAYILESLRMIAGDQGVDLVLPDHYNIDQITAAAYDHLGADGVIKAAEGHACDECSHPQRFGPNEQGQDAQDFARVNMFVVDGIVMSPTVSFSYHF</sequence>
<evidence type="ECO:0000313" key="3">
    <source>
        <dbReference type="Proteomes" id="UP000521943"/>
    </source>
</evidence>
<gene>
    <name evidence="2" type="ORF">DFP72DRAFT_858131</name>
</gene>
<name>A0A8H6HDQ7_9AGAR</name>
<keyword evidence="3" id="KW-1185">Reference proteome</keyword>